<feature type="transmembrane region" description="Helical" evidence="8">
    <location>
        <begin position="960"/>
        <end position="977"/>
    </location>
</feature>
<keyword evidence="3" id="KW-1003">Cell membrane</keyword>
<evidence type="ECO:0000256" key="4">
    <source>
        <dbReference type="ARBA" id="ARBA00022519"/>
    </source>
</evidence>
<keyword evidence="7 8" id="KW-0472">Membrane</keyword>
<dbReference type="Gene3D" id="1.20.1640.10">
    <property type="entry name" value="Multidrug efflux transporter AcrB transmembrane domain"/>
    <property type="match status" value="2"/>
</dbReference>
<dbReference type="InterPro" id="IPR001036">
    <property type="entry name" value="Acrflvin-R"/>
</dbReference>
<evidence type="ECO:0000256" key="7">
    <source>
        <dbReference type="ARBA" id="ARBA00023136"/>
    </source>
</evidence>
<dbReference type="SUPFAM" id="SSF82866">
    <property type="entry name" value="Multidrug efflux transporter AcrB transmembrane domain"/>
    <property type="match status" value="2"/>
</dbReference>
<dbReference type="Gene3D" id="3.30.70.1430">
    <property type="entry name" value="Multidrug efflux transporter AcrB pore domain"/>
    <property type="match status" value="2"/>
</dbReference>
<reference evidence="10" key="1">
    <citation type="journal article" date="2015" name="Genome Announc.">
        <title>High-Quality Draft Genome Sequence of Desulfovibrio carbinoliphilus FW-101-2B, an Organic Acid-Oxidizing Sulfate-Reducing Bacterium Isolated from Uranium(VI)-Contaminated Groundwater.</title>
        <authorList>
            <person name="Ramsay B.D."/>
            <person name="Hwang C."/>
            <person name="Woo H.L."/>
            <person name="Carroll S.L."/>
            <person name="Lucas S."/>
            <person name="Han J."/>
            <person name="Lapidus A.L."/>
            <person name="Cheng J.F."/>
            <person name="Goodwin L.A."/>
            <person name="Pitluck S."/>
            <person name="Peters L."/>
            <person name="Chertkov O."/>
            <person name="Held B."/>
            <person name="Detter J.C."/>
            <person name="Han C.S."/>
            <person name="Tapia R."/>
            <person name="Land M.L."/>
            <person name="Hauser L.J."/>
            <person name="Kyrpides N.C."/>
            <person name="Ivanova N.N."/>
            <person name="Mikhailova N."/>
            <person name="Pagani I."/>
            <person name="Woyke T."/>
            <person name="Arkin A.P."/>
            <person name="Dehal P."/>
            <person name="Chivian D."/>
            <person name="Criddle C.S."/>
            <person name="Wu W."/>
            <person name="Chakraborty R."/>
            <person name="Hazen T.C."/>
            <person name="Fields M.W."/>
        </authorList>
    </citation>
    <scope>NUCLEOTIDE SEQUENCE [LARGE SCALE GENOMIC DNA]</scope>
    <source>
        <strain evidence="10">FW-101-2B</strain>
    </source>
</reference>
<dbReference type="PANTHER" id="PTHR32063">
    <property type="match status" value="1"/>
</dbReference>
<dbReference type="SUPFAM" id="SSF82714">
    <property type="entry name" value="Multidrug efflux transporter AcrB TolC docking domain, DN and DC subdomains"/>
    <property type="match status" value="2"/>
</dbReference>
<dbReference type="AlphaFoldDB" id="G7Q7V4"/>
<dbReference type="RefSeq" id="WP_009181042.1">
    <property type="nucleotide sequence ID" value="NZ_CM001368.1"/>
</dbReference>
<evidence type="ECO:0000256" key="3">
    <source>
        <dbReference type="ARBA" id="ARBA00022475"/>
    </source>
</evidence>
<dbReference type="Pfam" id="PF00873">
    <property type="entry name" value="ACR_tran"/>
    <property type="match status" value="1"/>
</dbReference>
<dbReference type="EMBL" id="CM001368">
    <property type="protein sequence ID" value="EHJ47648.1"/>
    <property type="molecule type" value="Genomic_DNA"/>
</dbReference>
<keyword evidence="4" id="KW-0997">Cell inner membrane</keyword>
<evidence type="ECO:0000256" key="5">
    <source>
        <dbReference type="ARBA" id="ARBA00022692"/>
    </source>
</evidence>
<dbReference type="GO" id="GO:0042910">
    <property type="term" value="F:xenobiotic transmembrane transporter activity"/>
    <property type="evidence" value="ECO:0007669"/>
    <property type="project" value="TreeGrafter"/>
</dbReference>
<feature type="transmembrane region" description="Helical" evidence="8">
    <location>
        <begin position="338"/>
        <end position="354"/>
    </location>
</feature>
<dbReference type="Gene3D" id="3.30.70.1440">
    <property type="entry name" value="Multidrug efflux transporter AcrB pore domain"/>
    <property type="match status" value="1"/>
</dbReference>
<sequence length="1038" mass="109994">MKSLPELCIRRPVGTTLLTLALILAGAIAFKLLPAAALPQVDFPTISVQAQLPGAEPQTMATSVAAPLERQFARIAGVTEMTSSSSRGSTRINLQFDLTRDINGAARDVQSAINAARGYLPPTLRQNPTYRKMNPADAPIMVLALTSDTVSRAKMYDVAATVLQQKLSQVDGVGQVFVGGGALPAVRVNVNPTSLAQKGLSLSDVRGMLAKTTVNRPKGRVEAGDVSFEVETNDQLHEAWEYEPLILSYKNGAAVRLSDVATITPSVEDVRTAGLVGGRPAVMIIVFRQPGANIIETVDNVRALLPQLSTALPAAVGVSVEMDRSPPIRASLAEVERTLILSCGLVILVVFAFLGSLRATVIPAVATVASLVGTFAAMYLLDYSLDNLSLMALTIATGFVVDDAIVVLENISRHVEDGLSPREASFLGSREVAFTVVSMSVSLVAVFIPILFMGGMVGRLFREFAVVLSVAILISLLLSLTSTPMLCAVLLRPHRQPRHEKRFGWTARAFGRLLGAYAKSLTFSLSHPRLMLAATVAALAGAVWLYIAIPKGFFPEQDTGRVMGFIQAAPDSSFQAMEKKLAAVVKVISADPDVVSVTGFTGGGGGPGGGGTNAAQMFITLKPSGERPPLAVTMGRLRKALGAIPGAPAFLMPAQELRMGGRSGKALYQYTLLSDSYPDLMAWTPKVEARMRGLKELTDVSADQQDNGLMTFIDIDRDAASRLGVTTGAVDDALYDAFGQSLVGVSYTDQNQYHVVLEVEPRVWQSPEGLKEIYVPGAGGRQIPLASVATIRRSEAALSVNHQGQFPAATISFNLAPGVALSQAAAAIEASSRELGLPLSVRGSFAGTAQAFASSLKSQPLLLLAALITVYIVLGVLYESTVHPLTILSTLPSAGLGAVAALMAFGLDLSIIAIIGIILLIGIVKKNGIMMVDFALVAEREEGLSPREAIYQACLKRFRPIMMTTLAAFLGALPLALGHGAGAELRRPLGIAIAGGLLVSQAMTLYTTPVIYLYLDRLRWRFSPKARLAAKKRRGPGA</sequence>
<keyword evidence="5 8" id="KW-0812">Transmembrane</keyword>
<proteinExistence type="predicted"/>
<dbReference type="GO" id="GO:0005886">
    <property type="term" value="C:plasma membrane"/>
    <property type="evidence" value="ECO:0007669"/>
    <property type="project" value="UniProtKB-SubCell"/>
</dbReference>
<comment type="subcellular location">
    <subcellularLocation>
        <location evidence="1">Cell inner membrane</location>
        <topology evidence="1">Multi-pass membrane protein</topology>
    </subcellularLocation>
</comment>
<keyword evidence="10" id="KW-1185">Reference proteome</keyword>
<accession>G7Q7V4</accession>
<gene>
    <name evidence="9" type="ORF">DFW101_1640</name>
</gene>
<evidence type="ECO:0000313" key="10">
    <source>
        <dbReference type="Proteomes" id="UP000004662"/>
    </source>
</evidence>
<feature type="transmembrane region" description="Helical" evidence="8">
    <location>
        <begin position="432"/>
        <end position="452"/>
    </location>
</feature>
<dbReference type="SUPFAM" id="SSF82693">
    <property type="entry name" value="Multidrug efflux transporter AcrB pore domain, PN1, PN2, PC1 and PC2 subdomains"/>
    <property type="match status" value="3"/>
</dbReference>
<dbReference type="STRING" id="694327.DFW101_1640"/>
<feature type="transmembrane region" description="Helical" evidence="8">
    <location>
        <begin position="989"/>
        <end position="1015"/>
    </location>
</feature>
<name>G7Q7V4_9BACT</name>
<feature type="transmembrane region" description="Helical" evidence="8">
    <location>
        <begin position="898"/>
        <end position="924"/>
    </location>
</feature>
<evidence type="ECO:0000256" key="2">
    <source>
        <dbReference type="ARBA" id="ARBA00022448"/>
    </source>
</evidence>
<evidence type="ECO:0000313" key="9">
    <source>
        <dbReference type="EMBL" id="EHJ47648.1"/>
    </source>
</evidence>
<dbReference type="InterPro" id="IPR027463">
    <property type="entry name" value="AcrB_DN_DC_subdom"/>
</dbReference>
<feature type="transmembrane region" description="Helical" evidence="8">
    <location>
        <begin position="464"/>
        <end position="491"/>
    </location>
</feature>
<evidence type="ECO:0000256" key="1">
    <source>
        <dbReference type="ARBA" id="ARBA00004429"/>
    </source>
</evidence>
<dbReference type="PANTHER" id="PTHR32063:SF34">
    <property type="entry name" value="MULTIDRUG RESISTANCE PROTEIN MDTC"/>
    <property type="match status" value="1"/>
</dbReference>
<evidence type="ECO:0000256" key="8">
    <source>
        <dbReference type="SAM" id="Phobius"/>
    </source>
</evidence>
<keyword evidence="6 8" id="KW-1133">Transmembrane helix</keyword>
<evidence type="ECO:0000256" key="6">
    <source>
        <dbReference type="ARBA" id="ARBA00022989"/>
    </source>
</evidence>
<dbReference type="FunFam" id="1.20.1640.10:FF:000001">
    <property type="entry name" value="Efflux pump membrane transporter"/>
    <property type="match status" value="1"/>
</dbReference>
<feature type="transmembrane region" description="Helical" evidence="8">
    <location>
        <begin position="861"/>
        <end position="878"/>
    </location>
</feature>
<feature type="transmembrane region" description="Helical" evidence="8">
    <location>
        <begin position="530"/>
        <end position="549"/>
    </location>
</feature>
<dbReference type="eggNOG" id="COG0841">
    <property type="taxonomic scope" value="Bacteria"/>
</dbReference>
<feature type="transmembrane region" description="Helical" evidence="8">
    <location>
        <begin position="361"/>
        <end position="381"/>
    </location>
</feature>
<dbReference type="Proteomes" id="UP000004662">
    <property type="component" value="Chromosome"/>
</dbReference>
<dbReference type="Gene3D" id="3.30.2090.10">
    <property type="entry name" value="Multidrug efflux transporter AcrB TolC docking domain, DN and DC subdomains"/>
    <property type="match status" value="2"/>
</dbReference>
<keyword evidence="2" id="KW-0813">Transport</keyword>
<dbReference type="HOGENOM" id="CLU_002755_1_2_7"/>
<dbReference type="FunFam" id="3.30.70.1430:FF:000001">
    <property type="entry name" value="Efflux pump membrane transporter"/>
    <property type="match status" value="1"/>
</dbReference>
<organism evidence="9 10">
    <name type="scientific">Solidesulfovibrio carbinoliphilus subsp. oakridgensis</name>
    <dbReference type="NCBI Taxonomy" id="694327"/>
    <lineage>
        <taxon>Bacteria</taxon>
        <taxon>Pseudomonadati</taxon>
        <taxon>Thermodesulfobacteriota</taxon>
        <taxon>Desulfovibrionia</taxon>
        <taxon>Desulfovibrionales</taxon>
        <taxon>Desulfovibrionaceae</taxon>
        <taxon>Solidesulfovibrio</taxon>
    </lineage>
</organism>
<protein>
    <submittedName>
        <fullName evidence="9">Acriflavin resistance protein</fullName>
    </submittedName>
</protein>
<dbReference type="OrthoDB" id="9759330at2"/>
<dbReference type="Gene3D" id="3.30.70.1320">
    <property type="entry name" value="Multidrug efflux transporter AcrB pore domain like"/>
    <property type="match status" value="1"/>
</dbReference>
<dbReference type="PRINTS" id="PR00702">
    <property type="entry name" value="ACRIFLAVINRP"/>
</dbReference>